<sequence>MKEPTFFSYGETLHGLHLPCSLQCPFWLTGHNSLPKCCSILDQSGTLL</sequence>
<organism evidence="1">
    <name type="scientific">Arundo donax</name>
    <name type="common">Giant reed</name>
    <name type="synonym">Donax arundinaceus</name>
    <dbReference type="NCBI Taxonomy" id="35708"/>
    <lineage>
        <taxon>Eukaryota</taxon>
        <taxon>Viridiplantae</taxon>
        <taxon>Streptophyta</taxon>
        <taxon>Embryophyta</taxon>
        <taxon>Tracheophyta</taxon>
        <taxon>Spermatophyta</taxon>
        <taxon>Magnoliopsida</taxon>
        <taxon>Liliopsida</taxon>
        <taxon>Poales</taxon>
        <taxon>Poaceae</taxon>
        <taxon>PACMAD clade</taxon>
        <taxon>Arundinoideae</taxon>
        <taxon>Arundineae</taxon>
        <taxon>Arundo</taxon>
    </lineage>
</organism>
<protein>
    <submittedName>
        <fullName evidence="1">Uncharacterized protein</fullName>
    </submittedName>
</protein>
<reference evidence="1" key="1">
    <citation type="submission" date="2014-09" db="EMBL/GenBank/DDBJ databases">
        <authorList>
            <person name="Magalhaes I.L.F."/>
            <person name="Oliveira U."/>
            <person name="Santos F.R."/>
            <person name="Vidigal T.H.D.A."/>
            <person name="Brescovit A.D."/>
            <person name="Santos A.J."/>
        </authorList>
    </citation>
    <scope>NUCLEOTIDE SEQUENCE</scope>
    <source>
        <tissue evidence="1">Shoot tissue taken approximately 20 cm above the soil surface</tissue>
    </source>
</reference>
<dbReference type="AlphaFoldDB" id="A0A0A9CYW5"/>
<dbReference type="EMBL" id="GBRH01217094">
    <property type="protein sequence ID" value="JAD80801.1"/>
    <property type="molecule type" value="Transcribed_RNA"/>
</dbReference>
<evidence type="ECO:0000313" key="1">
    <source>
        <dbReference type="EMBL" id="JAD80801.1"/>
    </source>
</evidence>
<reference evidence="1" key="2">
    <citation type="journal article" date="2015" name="Data Brief">
        <title>Shoot transcriptome of the giant reed, Arundo donax.</title>
        <authorList>
            <person name="Barrero R.A."/>
            <person name="Guerrero F.D."/>
            <person name="Moolhuijzen P."/>
            <person name="Goolsby J.A."/>
            <person name="Tidwell J."/>
            <person name="Bellgard S.E."/>
            <person name="Bellgard M.I."/>
        </authorList>
    </citation>
    <scope>NUCLEOTIDE SEQUENCE</scope>
    <source>
        <tissue evidence="1">Shoot tissue taken approximately 20 cm above the soil surface</tissue>
    </source>
</reference>
<accession>A0A0A9CYW5</accession>
<proteinExistence type="predicted"/>
<name>A0A0A9CYW5_ARUDO</name>